<gene>
    <name evidence="1" type="ORF">EV193_109154</name>
</gene>
<name>A0A4V2ERX3_9PSEU</name>
<keyword evidence="2" id="KW-1185">Reference proteome</keyword>
<dbReference type="EMBL" id="SGWQ01000009">
    <property type="protein sequence ID" value="RZS34367.1"/>
    <property type="molecule type" value="Genomic_DNA"/>
</dbReference>
<reference evidence="1 2" key="1">
    <citation type="submission" date="2019-02" db="EMBL/GenBank/DDBJ databases">
        <title>Genomic Encyclopedia of Type Strains, Phase IV (KMG-IV): sequencing the most valuable type-strain genomes for metagenomic binning, comparative biology and taxonomic classification.</title>
        <authorList>
            <person name="Goeker M."/>
        </authorList>
    </citation>
    <scope>NUCLEOTIDE SEQUENCE [LARGE SCALE GENOMIC DNA]</scope>
    <source>
        <strain evidence="1 2">DSM 101727</strain>
    </source>
</reference>
<proteinExistence type="predicted"/>
<organism evidence="1 2">
    <name type="scientific">Herbihabitans rhizosphaerae</name>
    <dbReference type="NCBI Taxonomy" id="1872711"/>
    <lineage>
        <taxon>Bacteria</taxon>
        <taxon>Bacillati</taxon>
        <taxon>Actinomycetota</taxon>
        <taxon>Actinomycetes</taxon>
        <taxon>Pseudonocardiales</taxon>
        <taxon>Pseudonocardiaceae</taxon>
        <taxon>Herbihabitans</taxon>
    </lineage>
</organism>
<evidence type="ECO:0000313" key="2">
    <source>
        <dbReference type="Proteomes" id="UP000294257"/>
    </source>
</evidence>
<evidence type="ECO:0000313" key="1">
    <source>
        <dbReference type="EMBL" id="RZS34367.1"/>
    </source>
</evidence>
<dbReference type="OrthoDB" id="3431675at2"/>
<dbReference type="AlphaFoldDB" id="A0A4V2ERX3"/>
<accession>A0A4V2ERX3</accession>
<dbReference type="Proteomes" id="UP000294257">
    <property type="component" value="Unassembled WGS sequence"/>
</dbReference>
<dbReference type="RefSeq" id="WP_130346759.1">
    <property type="nucleotide sequence ID" value="NZ_SGWQ01000009.1"/>
</dbReference>
<sequence>MDKLRLTKLAGTCEDFDTCPTIYVSDRATLVFQGPEVGDLDGLRLGDGEAAIALSIDLVKEAIRAYDAR</sequence>
<protein>
    <submittedName>
        <fullName evidence="1">Uncharacterized protein</fullName>
    </submittedName>
</protein>
<comment type="caution">
    <text evidence="1">The sequence shown here is derived from an EMBL/GenBank/DDBJ whole genome shotgun (WGS) entry which is preliminary data.</text>
</comment>